<evidence type="ECO:0000313" key="1">
    <source>
        <dbReference type="EMBL" id="MEN5379374.1"/>
    </source>
</evidence>
<proteinExistence type="predicted"/>
<keyword evidence="2" id="KW-1185">Reference proteome</keyword>
<evidence type="ECO:0000313" key="2">
    <source>
        <dbReference type="Proteomes" id="UP001409291"/>
    </source>
</evidence>
<evidence type="ECO:0008006" key="3">
    <source>
        <dbReference type="Google" id="ProtNLM"/>
    </source>
</evidence>
<dbReference type="Proteomes" id="UP001409291">
    <property type="component" value="Unassembled WGS sequence"/>
</dbReference>
<protein>
    <recommendedName>
        <fullName evidence="3">Adenylosuccinate lyase</fullName>
    </recommendedName>
</protein>
<name>A0ABV0C0W2_9SPHI</name>
<organism evidence="1 2">
    <name type="scientific">Sphingobacterium kitahiroshimense</name>
    <dbReference type="NCBI Taxonomy" id="470446"/>
    <lineage>
        <taxon>Bacteria</taxon>
        <taxon>Pseudomonadati</taxon>
        <taxon>Bacteroidota</taxon>
        <taxon>Sphingobacteriia</taxon>
        <taxon>Sphingobacteriales</taxon>
        <taxon>Sphingobacteriaceae</taxon>
        <taxon>Sphingobacterium</taxon>
    </lineage>
</organism>
<dbReference type="RefSeq" id="WP_315395443.1">
    <property type="nucleotide sequence ID" value="NZ_JBDJNQ010000010.1"/>
</dbReference>
<gene>
    <name evidence="1" type="ORF">ABE541_19060</name>
</gene>
<dbReference type="EMBL" id="JBDJNQ010000010">
    <property type="protein sequence ID" value="MEN5379374.1"/>
    <property type="molecule type" value="Genomic_DNA"/>
</dbReference>
<sequence>MITKQKLEIFSAIYTQYQVADFSLDILQGLSLLDLLALSTYEADKQLAFRSAWMFETIVLKDKALLDKRNYQMLIKNLTDLNNWSCARSYSKVLMYITSPKVNHIRLSDEEYDCIIDVSFKWLTDPSCPVAVAANCMDILDQMSKKYAWVKEELYAQVEYLLRINPTPAIKSRSLKILKKYIK</sequence>
<comment type="caution">
    <text evidence="1">The sequence shown here is derived from an EMBL/GenBank/DDBJ whole genome shotgun (WGS) entry which is preliminary data.</text>
</comment>
<reference evidence="1 2" key="1">
    <citation type="submission" date="2024-04" db="EMBL/GenBank/DDBJ databases">
        <title>WGS of bacteria from Torrens River.</title>
        <authorList>
            <person name="Wyrsch E.R."/>
            <person name="Drigo B."/>
        </authorList>
    </citation>
    <scope>NUCLEOTIDE SEQUENCE [LARGE SCALE GENOMIC DNA]</scope>
    <source>
        <strain evidence="1 2">TWI391</strain>
    </source>
</reference>
<accession>A0ABV0C0W2</accession>